<accession>A0A6U0F700</accession>
<evidence type="ECO:0000256" key="1">
    <source>
        <dbReference type="SAM" id="Phobius"/>
    </source>
</evidence>
<feature type="chain" id="PRO_5030159877" description="Glycosyl transferase family 25 domain-containing protein" evidence="2">
    <location>
        <begin position="43"/>
        <end position="455"/>
    </location>
</feature>
<keyword evidence="1" id="KW-1133">Transmembrane helix</keyword>
<dbReference type="InterPro" id="IPR002654">
    <property type="entry name" value="Glyco_trans_25"/>
</dbReference>
<feature type="domain" description="Glycosyl transferase family 25" evidence="3">
    <location>
        <begin position="128"/>
        <end position="240"/>
    </location>
</feature>
<feature type="signal peptide" evidence="2">
    <location>
        <begin position="1"/>
        <end position="42"/>
    </location>
</feature>
<proteinExistence type="predicted"/>
<dbReference type="EMBL" id="HBEW01005115">
    <property type="protein sequence ID" value="CAD8583260.1"/>
    <property type="molecule type" value="Transcribed_RNA"/>
</dbReference>
<evidence type="ECO:0000259" key="3">
    <source>
        <dbReference type="Pfam" id="PF01755"/>
    </source>
</evidence>
<organism evidence="4">
    <name type="scientific">Ostreococcus mediterraneus</name>
    <dbReference type="NCBI Taxonomy" id="1486918"/>
    <lineage>
        <taxon>Eukaryota</taxon>
        <taxon>Viridiplantae</taxon>
        <taxon>Chlorophyta</taxon>
        <taxon>Mamiellophyceae</taxon>
        <taxon>Mamiellales</taxon>
        <taxon>Bathycoccaceae</taxon>
        <taxon>Ostreococcus</taxon>
    </lineage>
</organism>
<protein>
    <recommendedName>
        <fullName evidence="3">Glycosyl transferase family 25 domain-containing protein</fullName>
    </recommendedName>
</protein>
<name>A0A6U0F700_9CHLO</name>
<dbReference type="Pfam" id="PF01755">
    <property type="entry name" value="Glyco_transf_25"/>
    <property type="match status" value="1"/>
</dbReference>
<feature type="transmembrane region" description="Helical" evidence="1">
    <location>
        <begin position="411"/>
        <end position="430"/>
    </location>
</feature>
<keyword evidence="1" id="KW-0472">Membrane</keyword>
<evidence type="ECO:0000313" key="4">
    <source>
        <dbReference type="EMBL" id="CAD8583260.1"/>
    </source>
</evidence>
<keyword evidence="1" id="KW-0812">Transmembrane</keyword>
<gene>
    <name evidence="4" type="ORF">OMED0929_LOCUS4295</name>
</gene>
<evidence type="ECO:0000256" key="2">
    <source>
        <dbReference type="SAM" id="SignalP"/>
    </source>
</evidence>
<keyword evidence="2" id="KW-0732">Signal</keyword>
<sequence length="455" mass="50479">MGARVRGGLAMRTTRTRRERRMIRNNTLWWLAVLAAISGTRAETSGDIKTYYVNGRANIDARLAMESHFAGFEGLQRVAAVDAMRESDLENAIDKARCATKRAWPRSFYVDDGVKKLSSQYMAALSTSLSHLTAIYKAFDDGAEVALILEDDAAPDLMPTWANNLEEFALTLPYDWTVVQLSAIGSQQEVKELFSDWQRLRSKTPKYTLHTLPKSTRNLASTQAYLISRRGMKQLVKAYRAPRNGKINLCAATCVEFEDCILADGVGLDANYRIATPPLFVPRAKNNGDDDSTRQMLYSWAASLSLTQGKAANVRMDVSMIHSVLDEALKMPHELTVNSLRKHFNYHCKFSHGGGARCALKQSALFNQNPPKVVTNSETAGADDAAPESSLGRVQLSNTFDGLGFTSVPFVAMYIIAAIASTMFVGAFMYTKKLHDKERVPILPEGLVQTMEYYA</sequence>
<dbReference type="AlphaFoldDB" id="A0A6U0F700"/>
<reference evidence="4" key="1">
    <citation type="submission" date="2021-01" db="EMBL/GenBank/DDBJ databases">
        <authorList>
            <person name="Corre E."/>
            <person name="Pelletier E."/>
            <person name="Niang G."/>
            <person name="Scheremetjew M."/>
            <person name="Finn R."/>
            <person name="Kale V."/>
            <person name="Holt S."/>
            <person name="Cochrane G."/>
            <person name="Meng A."/>
            <person name="Brown T."/>
            <person name="Cohen L."/>
        </authorList>
    </citation>
    <scope>NUCLEOTIDE SEQUENCE</scope>
    <source>
        <strain evidence="4">Clade-D-RCC2572</strain>
    </source>
</reference>